<dbReference type="SUPFAM" id="SSF54373">
    <property type="entry name" value="FAD-linked reductases, C-terminal domain"/>
    <property type="match status" value="1"/>
</dbReference>
<dbReference type="PANTHER" id="PTHR11552">
    <property type="entry name" value="GLUCOSE-METHANOL-CHOLINE GMC OXIDOREDUCTASE"/>
    <property type="match status" value="1"/>
</dbReference>
<dbReference type="AlphaFoldDB" id="A0A7M7G3Y3"/>
<protein>
    <recommendedName>
        <fullName evidence="2">Glucose-methanol-choline oxidoreductase N-terminal domain-containing protein</fullName>
    </recommendedName>
</protein>
<organism evidence="3 4">
    <name type="scientific">Nasonia vitripennis</name>
    <name type="common">Parasitic wasp</name>
    <dbReference type="NCBI Taxonomy" id="7425"/>
    <lineage>
        <taxon>Eukaryota</taxon>
        <taxon>Metazoa</taxon>
        <taxon>Ecdysozoa</taxon>
        <taxon>Arthropoda</taxon>
        <taxon>Hexapoda</taxon>
        <taxon>Insecta</taxon>
        <taxon>Pterygota</taxon>
        <taxon>Neoptera</taxon>
        <taxon>Endopterygota</taxon>
        <taxon>Hymenoptera</taxon>
        <taxon>Apocrita</taxon>
        <taxon>Proctotrupomorpha</taxon>
        <taxon>Chalcidoidea</taxon>
        <taxon>Pteromalidae</taxon>
        <taxon>Pteromalinae</taxon>
        <taxon>Nasonia</taxon>
    </lineage>
</organism>
<dbReference type="InterPro" id="IPR036188">
    <property type="entry name" value="FAD/NAD-bd_sf"/>
</dbReference>
<dbReference type="Gene3D" id="3.30.560.10">
    <property type="entry name" value="Glucose Oxidase, domain 3"/>
    <property type="match status" value="1"/>
</dbReference>
<dbReference type="Gene3D" id="3.50.50.60">
    <property type="entry name" value="FAD/NAD(P)-binding domain"/>
    <property type="match status" value="1"/>
</dbReference>
<gene>
    <name evidence="3" type="primary">100117958</name>
</gene>
<dbReference type="GO" id="GO:0050660">
    <property type="term" value="F:flavin adenine dinucleotide binding"/>
    <property type="evidence" value="ECO:0007669"/>
    <property type="project" value="InterPro"/>
</dbReference>
<keyword evidence="4" id="KW-1185">Reference proteome</keyword>
<dbReference type="PROSITE" id="PS00624">
    <property type="entry name" value="GMC_OXRED_2"/>
    <property type="match status" value="1"/>
</dbReference>
<dbReference type="InterPro" id="IPR012132">
    <property type="entry name" value="GMC_OxRdtase"/>
</dbReference>
<dbReference type="Pfam" id="PF00732">
    <property type="entry name" value="GMC_oxred_N"/>
    <property type="match status" value="1"/>
</dbReference>
<name>A0A7M7G3Y3_NASVI</name>
<dbReference type="Proteomes" id="UP000002358">
    <property type="component" value="Chromosome 5"/>
</dbReference>
<evidence type="ECO:0000313" key="4">
    <source>
        <dbReference type="Proteomes" id="UP000002358"/>
    </source>
</evidence>
<dbReference type="EnsemblMetazoa" id="XM_001602012">
    <property type="protein sequence ID" value="XP_001602062"/>
    <property type="gene ID" value="LOC100117958"/>
</dbReference>
<sequence length="917" mass="101895">MSWVPPNLAELCPAQSQVSTCQPPAFMFLSFLASMFGYSRDDSFSMVKSSFFAPMSPFGSSSSRSRTSTEISNHLNGYNEKLQARRSFDYNNQPNNYYTDYNQIGDYTPAVGYGSVPSTTARGYSSAGGFGSSSFKFGSSGFFGSGGVFGSGGKFGSAGGFGSGERYRSGEYSSQPSFGSGEGYRTTTEYALNKAPADYGDYDPLLHYDVDFGKRIKPKLRDRFNGLHYFFPTSTTEQSSTNFFFDQLLTTTPAQPTFRHSIRRGSVRFQHTTQTPPPPPPADYYYGVPIRRQQTSLQTTPAVYQVDAIYAENKYERKIIEEQSREEEDVAAMPANFPEPTGFMPDEYDFIVVGAGSAGCVVANRLSEINDWRVLLLEAGIDEPLVADVPGFAPALRGSNVDWMYRTTRMKKGCRSRRDGTCGWARGKVMGGSSTLNYMMYIRANRQDYDNWARIGNEGWSYEEVLPYFKKSEDNENPEVVKRNPYYHSTGGYQTVEWFDYVDVNTKILLRGWQEIGYRLVDANAAEQLGVVHIQSTANNGARQSTNGAFIRPIRNNRENLEVKTEAHVTRVIIDPQTKAATGVEYYEARSGFTKVALARKEVILSAGAINSPKILQLSGVGPAEWLREHNINVIYDSPGVGRNLQDHVTTDGFMIVLSNATATTKTLDQIQADANQWLESQTGPLSAIGTLACSSFAQTPFEETQNLPDIQYAFDGTSVRDFVSDPARSGDTSVFPLSYYDGINIRPVLLAPKSRGTVRLNRTDPVWGAPLMNPHYFEAFPDLDAMVAGIRIAQDLFQTRAFQDAGMQMLDVPLPACRQHKFNSQEYWKCVLMEYTATIYHPAGTCKMGPKTDAQAVVDPRLRVYGVQRLRVADASIMPLIVRGNTNAPTIMIGEKVSDMIKEDWLNLVHTTVTTG</sequence>
<dbReference type="OrthoDB" id="269227at2759"/>
<evidence type="ECO:0000313" key="3">
    <source>
        <dbReference type="EnsemblMetazoa" id="XP_001602062"/>
    </source>
</evidence>
<dbReference type="SUPFAM" id="SSF51905">
    <property type="entry name" value="FAD/NAD(P)-binding domain"/>
    <property type="match status" value="1"/>
</dbReference>
<dbReference type="SMR" id="A0A7M7G3Y3"/>
<accession>A0A7M7G3Y3</accession>
<dbReference type="GO" id="GO:0016614">
    <property type="term" value="F:oxidoreductase activity, acting on CH-OH group of donors"/>
    <property type="evidence" value="ECO:0007669"/>
    <property type="project" value="InterPro"/>
</dbReference>
<comment type="similarity">
    <text evidence="1">Belongs to the GMC oxidoreductase family.</text>
</comment>
<feature type="domain" description="Glucose-methanol-choline oxidoreductase N-terminal" evidence="2">
    <location>
        <begin position="608"/>
        <end position="622"/>
    </location>
</feature>
<dbReference type="InterPro" id="IPR000172">
    <property type="entry name" value="GMC_OxRdtase_N"/>
</dbReference>
<proteinExistence type="inferred from homology"/>
<dbReference type="PANTHER" id="PTHR11552:SF154">
    <property type="entry name" value="FI04917P"/>
    <property type="match status" value="1"/>
</dbReference>
<dbReference type="OMA" id="WARIGNE"/>
<dbReference type="InterPro" id="IPR007867">
    <property type="entry name" value="GMC_OxRtase_C"/>
</dbReference>
<dbReference type="InParanoid" id="A0A7M7G3Y3"/>
<reference evidence="3" key="1">
    <citation type="submission" date="2021-01" db="UniProtKB">
        <authorList>
            <consortium name="EnsemblMetazoa"/>
        </authorList>
    </citation>
    <scope>IDENTIFICATION</scope>
</reference>
<evidence type="ECO:0000256" key="1">
    <source>
        <dbReference type="ARBA" id="ARBA00010790"/>
    </source>
</evidence>
<dbReference type="KEGG" id="nvi:100117958"/>
<evidence type="ECO:0000259" key="2">
    <source>
        <dbReference type="PROSITE" id="PS00624"/>
    </source>
</evidence>
<dbReference type="Pfam" id="PF05199">
    <property type="entry name" value="GMC_oxred_C"/>
    <property type="match status" value="1"/>
</dbReference>